<dbReference type="OrthoDB" id="9808067at2"/>
<name>A0A2X3MLH4_9BACT</name>
<accession>A0A2X3MLH4</accession>
<dbReference type="AlphaFoldDB" id="A0A2X3MLH4"/>
<protein>
    <recommendedName>
        <fullName evidence="3">DUF4139 domain-containing protein</fullName>
    </recommendedName>
</protein>
<dbReference type="PANTHER" id="PTHR38075">
    <property type="entry name" value="DUF4139 DOMAIN-CONTAINING PROTEIN"/>
    <property type="match status" value="1"/>
</dbReference>
<dbReference type="KEGG" id="bana:BARAN1_0750"/>
<dbReference type="EMBL" id="LS483254">
    <property type="protein sequence ID" value="SQD92774.1"/>
    <property type="molecule type" value="Genomic_DNA"/>
</dbReference>
<proteinExistence type="predicted"/>
<dbReference type="Proteomes" id="UP000249818">
    <property type="component" value="Chromosome BARAN1"/>
</dbReference>
<evidence type="ECO:0008006" key="3">
    <source>
        <dbReference type="Google" id="ProtNLM"/>
    </source>
</evidence>
<keyword evidence="2" id="KW-1185">Reference proteome</keyword>
<organism evidence="1 2">
    <name type="scientific">Candidatus Bipolaricaulis anaerobius</name>
    <dbReference type="NCBI Taxonomy" id="2026885"/>
    <lineage>
        <taxon>Bacteria</taxon>
        <taxon>Candidatus Bipolaricaulota</taxon>
        <taxon>Candidatus Bipolaricaulia</taxon>
        <taxon>Candidatus Bipolaricaulales</taxon>
        <taxon>Candidatus Bipolaricaulaceae</taxon>
        <taxon>Candidatus Bipolaricaulis</taxon>
    </lineage>
</organism>
<dbReference type="PANTHER" id="PTHR38075:SF1">
    <property type="entry name" value="DUF4139 DOMAIN-CONTAINING PROTEIN"/>
    <property type="match status" value="1"/>
</dbReference>
<gene>
    <name evidence="1" type="ORF">BARAN1_0750</name>
</gene>
<evidence type="ECO:0000313" key="2">
    <source>
        <dbReference type="Proteomes" id="UP000249818"/>
    </source>
</evidence>
<evidence type="ECO:0000313" key="1">
    <source>
        <dbReference type="EMBL" id="SQD92774.1"/>
    </source>
</evidence>
<reference evidence="2" key="1">
    <citation type="submission" date="2018-05" db="EMBL/GenBank/DDBJ databases">
        <authorList>
            <person name="Hao L."/>
        </authorList>
    </citation>
    <scope>NUCLEOTIDE SEQUENCE [LARGE SCALE GENOMIC DNA]</scope>
</reference>
<sequence length="413" mass="44650">MRRMIAIGVLVLGAVAAAGSPVVTLYSGGFGYVRELREVELAWEGDLLLDGLPLTMLVDSLVVDGLTVARVDPLERGSTAIEDLVGARVTVFAHGERFAGRLLATGPGLVLATADGLMFLSSYDRIVAPLPVEPPLVDHLSLKVRYRDAQPGRTEIGVRYLAEGLSWNVTYTATLADAALQLRGVVAVENRTGVEFRGAQVSLVAGEVYRPTAKAPEGLGVRALALSSEYEAAPAFEYHRYTFPEPLDLTPGVAWAPFICGTLSFTRAYRFSGGAVEVRVRFTNALAPLPAGEIRFYDEGEELFVGAAAIGHTPLGSDVDLAVGAAFDLTGERVQESRQRITDALYRDTYRIALRSAKDAPVEVEVVETLPGTWTIIDPSLPYERLDAQRVLFRVLVPAGGTADVHYTVEWQY</sequence>
<dbReference type="RefSeq" id="WP_157959442.1">
    <property type="nucleotide sequence ID" value="NZ_LS483254.1"/>
</dbReference>